<dbReference type="STRING" id="316056.RPC_1746"/>
<feature type="transmembrane region" description="Helical" evidence="1">
    <location>
        <begin position="112"/>
        <end position="136"/>
    </location>
</feature>
<evidence type="ECO:0008006" key="3">
    <source>
        <dbReference type="Google" id="ProtNLM"/>
    </source>
</evidence>
<proteinExistence type="predicted"/>
<keyword evidence="1" id="KW-1133">Transmembrane helix</keyword>
<dbReference type="Gene3D" id="1.10.10.1320">
    <property type="entry name" value="Anti-sigma factor, zinc-finger domain"/>
    <property type="match status" value="1"/>
</dbReference>
<dbReference type="EMBL" id="CP000301">
    <property type="protein sequence ID" value="ABD87305.1"/>
    <property type="molecule type" value="Genomic_DNA"/>
</dbReference>
<gene>
    <name evidence="2" type="ordered locus">RPC_1746</name>
</gene>
<dbReference type="AlphaFoldDB" id="Q217Y1"/>
<keyword evidence="1" id="KW-0812">Transmembrane</keyword>
<evidence type="ECO:0000256" key="1">
    <source>
        <dbReference type="SAM" id="Phobius"/>
    </source>
</evidence>
<protein>
    <recommendedName>
        <fullName evidence="3">Transmembrane anti-sigma factor</fullName>
    </recommendedName>
</protein>
<accession>Q217Y1</accession>
<organism evidence="2">
    <name type="scientific">Rhodopseudomonas palustris (strain BisB18)</name>
    <dbReference type="NCBI Taxonomy" id="316056"/>
    <lineage>
        <taxon>Bacteria</taxon>
        <taxon>Pseudomonadati</taxon>
        <taxon>Pseudomonadota</taxon>
        <taxon>Alphaproteobacteria</taxon>
        <taxon>Hyphomicrobiales</taxon>
        <taxon>Nitrobacteraceae</taxon>
        <taxon>Rhodopseudomonas</taxon>
    </lineage>
</organism>
<dbReference type="HOGENOM" id="CLU_076027_0_0_5"/>
<sequence length="259" mass="26918">MAMSKNDQQQRPGAIEALLPWYAAGTLGARDTQRVERALASDPRLAAQFAAIQDECAATIRLDESLGAPSPRALEKLFAAIDAEPPAGALRRRPDRSSARLGEAFSQLSPRIVGWTALAGALGLLLQAGLIGALLASREPLRGHQLAAGQSAAAGSEPVISGPAAASRPRALVRFAPDARIAEIGRLLDAYQASIVASGPDGLLRLQFGDRPLRPAELDDLATRLQAEPIVSLAVALPGAAGGKKTADGLERLPGDPDQ</sequence>
<dbReference type="KEGG" id="rpc:RPC_1746"/>
<dbReference type="InterPro" id="IPR041916">
    <property type="entry name" value="Anti_sigma_zinc_sf"/>
</dbReference>
<keyword evidence="1" id="KW-0472">Membrane</keyword>
<name>Q217Y1_RHOPB</name>
<reference evidence="2" key="1">
    <citation type="submission" date="2006-03" db="EMBL/GenBank/DDBJ databases">
        <title>Complete sequence of Rhodopseudomonas palustris BisB18.</title>
        <authorList>
            <consortium name="US DOE Joint Genome Institute"/>
            <person name="Copeland A."/>
            <person name="Lucas S."/>
            <person name="Lapidus A."/>
            <person name="Barry K."/>
            <person name="Detter J.C."/>
            <person name="Glavina del Rio T."/>
            <person name="Hammon N."/>
            <person name="Israni S."/>
            <person name="Dalin E."/>
            <person name="Tice H."/>
            <person name="Pitluck S."/>
            <person name="Chain P."/>
            <person name="Malfatti S."/>
            <person name="Shin M."/>
            <person name="Vergez L."/>
            <person name="Schmutz J."/>
            <person name="Larimer F."/>
            <person name="Land M."/>
            <person name="Hauser L."/>
            <person name="Pelletier D.A."/>
            <person name="Kyrpides N."/>
            <person name="Anderson I."/>
            <person name="Oda Y."/>
            <person name="Harwood C.S."/>
            <person name="Richardson P."/>
        </authorList>
    </citation>
    <scope>NUCLEOTIDE SEQUENCE [LARGE SCALE GENOMIC DNA]</scope>
    <source>
        <strain evidence="2">BisB18</strain>
    </source>
</reference>
<evidence type="ECO:0000313" key="2">
    <source>
        <dbReference type="EMBL" id="ABD87305.1"/>
    </source>
</evidence>
<dbReference type="eggNOG" id="COG5662">
    <property type="taxonomic scope" value="Bacteria"/>
</dbReference>